<dbReference type="GO" id="GO:0141221">
    <property type="term" value="F:histone deacetylase activity, hydrolytic mechanism"/>
    <property type="evidence" value="ECO:0007669"/>
    <property type="project" value="UniProtKB-EC"/>
</dbReference>
<dbReference type="Ensembl" id="ENSANAT00000033056.1">
    <property type="protein sequence ID" value="ENSANAP00000015219.1"/>
    <property type="gene ID" value="ENSANAG00000025509.1"/>
</dbReference>
<keyword evidence="8" id="KW-0804">Transcription</keyword>
<keyword evidence="7" id="KW-0805">Transcription regulation</keyword>
<dbReference type="PANTHER" id="PTHR45364">
    <property type="entry name" value="HISTONE DEACETYLASE 9-RELATED"/>
    <property type="match status" value="1"/>
</dbReference>
<feature type="domain" description="Histone deacetylase glutamine rich N-terminal" evidence="11">
    <location>
        <begin position="58"/>
        <end position="148"/>
    </location>
</feature>
<evidence type="ECO:0000256" key="9">
    <source>
        <dbReference type="ARBA" id="ARBA00023242"/>
    </source>
</evidence>
<keyword evidence="6" id="KW-0156">Chromatin regulator</keyword>
<accession>A0A2K5D2P4</accession>
<dbReference type="AlphaFoldDB" id="A0A2K5D2P4"/>
<keyword evidence="4" id="KW-0678">Repressor</keyword>
<evidence type="ECO:0000256" key="3">
    <source>
        <dbReference type="ARBA" id="ARBA00012111"/>
    </source>
</evidence>
<evidence type="ECO:0000313" key="12">
    <source>
        <dbReference type="Ensembl" id="ENSANAP00000015219.1"/>
    </source>
</evidence>
<evidence type="ECO:0000313" key="13">
    <source>
        <dbReference type="Proteomes" id="UP000233020"/>
    </source>
</evidence>
<feature type="region of interest" description="Disordered" evidence="10">
    <location>
        <begin position="132"/>
        <end position="153"/>
    </location>
</feature>
<reference evidence="12" key="1">
    <citation type="submission" date="2025-08" db="UniProtKB">
        <authorList>
            <consortium name="Ensembl"/>
        </authorList>
    </citation>
    <scope>IDENTIFICATION</scope>
</reference>
<dbReference type="EC" id="3.5.1.98" evidence="3"/>
<dbReference type="CDD" id="cd10162">
    <property type="entry name" value="ClassIIa_HDAC4_Gln-rich-N"/>
    <property type="match status" value="1"/>
</dbReference>
<reference evidence="12" key="2">
    <citation type="submission" date="2025-09" db="UniProtKB">
        <authorList>
            <consortium name="Ensembl"/>
        </authorList>
    </citation>
    <scope>IDENTIFICATION</scope>
</reference>
<dbReference type="Pfam" id="PF12203">
    <property type="entry name" value="HDAC4_Gln"/>
    <property type="match status" value="1"/>
</dbReference>
<evidence type="ECO:0000256" key="2">
    <source>
        <dbReference type="ARBA" id="ARBA00007738"/>
    </source>
</evidence>
<dbReference type="OMA" id="ICSFHTE"/>
<evidence type="ECO:0000256" key="8">
    <source>
        <dbReference type="ARBA" id="ARBA00023163"/>
    </source>
</evidence>
<dbReference type="InterPro" id="IPR024643">
    <property type="entry name" value="Hist_deacetylase_Gln_rich_N"/>
</dbReference>
<proteinExistence type="inferred from homology"/>
<name>A0A2K5D2P4_AOTNA</name>
<evidence type="ECO:0000259" key="11">
    <source>
        <dbReference type="Pfam" id="PF12203"/>
    </source>
</evidence>
<evidence type="ECO:0000256" key="6">
    <source>
        <dbReference type="ARBA" id="ARBA00022853"/>
    </source>
</evidence>
<dbReference type="PANTHER" id="PTHR45364:SF13">
    <property type="entry name" value="HISTONE DEACETYLASE"/>
    <property type="match status" value="1"/>
</dbReference>
<dbReference type="GO" id="GO:0005634">
    <property type="term" value="C:nucleus"/>
    <property type="evidence" value="ECO:0007669"/>
    <property type="project" value="UniProtKB-SubCell"/>
</dbReference>
<dbReference type="Proteomes" id="UP000233020">
    <property type="component" value="Unplaced"/>
</dbReference>
<evidence type="ECO:0000256" key="5">
    <source>
        <dbReference type="ARBA" id="ARBA00022801"/>
    </source>
</evidence>
<evidence type="ECO:0000256" key="10">
    <source>
        <dbReference type="SAM" id="MobiDB-lite"/>
    </source>
</evidence>
<dbReference type="GeneTree" id="ENSGT00940000166044"/>
<protein>
    <recommendedName>
        <fullName evidence="3">histone deacetylase</fullName>
        <ecNumber evidence="3">3.5.1.98</ecNumber>
    </recommendedName>
</protein>
<comment type="similarity">
    <text evidence="2">Belongs to the histone deacetylase family. HD type 2 subfamily.</text>
</comment>
<evidence type="ECO:0000256" key="1">
    <source>
        <dbReference type="ARBA" id="ARBA00004123"/>
    </source>
</evidence>
<evidence type="ECO:0000256" key="4">
    <source>
        <dbReference type="ARBA" id="ARBA00022491"/>
    </source>
</evidence>
<keyword evidence="5" id="KW-0378">Hydrolase</keyword>
<evidence type="ECO:0000256" key="7">
    <source>
        <dbReference type="ARBA" id="ARBA00023015"/>
    </source>
</evidence>
<organism evidence="12 13">
    <name type="scientific">Aotus nancymaae</name>
    <name type="common">Ma's night monkey</name>
    <dbReference type="NCBI Taxonomy" id="37293"/>
    <lineage>
        <taxon>Eukaryota</taxon>
        <taxon>Metazoa</taxon>
        <taxon>Chordata</taxon>
        <taxon>Craniata</taxon>
        <taxon>Vertebrata</taxon>
        <taxon>Euteleostomi</taxon>
        <taxon>Mammalia</taxon>
        <taxon>Eutheria</taxon>
        <taxon>Euarchontoglires</taxon>
        <taxon>Primates</taxon>
        <taxon>Haplorrhini</taxon>
        <taxon>Platyrrhini</taxon>
        <taxon>Aotidae</taxon>
        <taxon>Aotus</taxon>
    </lineage>
</organism>
<dbReference type="STRING" id="37293.ENSANAP00000015219"/>
<sequence>GSSESRPPGASREGTGIVESLLLVLPTVDVATALPLQVAPSAVPMDLRLDHQFSLPVAEPALREQQLQQELLALKQKQQIQRQILIAEFQRQHEQLSRQHEAQLHEHIKQQQEMLAMKHQQELLEHQRKLERHRQEQELEKQHREQKLQQLKNKEKGKESESCFSICSFHTEFRLLWWLCLCIWRPAWPVFF</sequence>
<keyword evidence="13" id="KW-1185">Reference proteome</keyword>
<comment type="subcellular location">
    <subcellularLocation>
        <location evidence="1">Nucleus</location>
    </subcellularLocation>
</comment>
<dbReference type="Gene3D" id="6.10.250.1550">
    <property type="match status" value="1"/>
</dbReference>
<keyword evidence="9" id="KW-0539">Nucleus</keyword>